<dbReference type="InterPro" id="IPR022796">
    <property type="entry name" value="Chloroa_b-bind"/>
</dbReference>
<keyword evidence="3" id="KW-0150">Chloroplast</keyword>
<dbReference type="GO" id="GO:0016020">
    <property type="term" value="C:membrane"/>
    <property type="evidence" value="ECO:0007669"/>
    <property type="project" value="UniProtKB-SubCell"/>
</dbReference>
<protein>
    <submittedName>
        <fullName evidence="12">Early light-induced protein 1, chloroplastic-like isoform X1</fullName>
    </submittedName>
</protein>
<keyword evidence="11" id="KW-1185">Reference proteome</keyword>
<evidence type="ECO:0000256" key="9">
    <source>
        <dbReference type="ARBA" id="ARBA00037956"/>
    </source>
</evidence>
<keyword evidence="7" id="KW-1133">Transmembrane helix</keyword>
<evidence type="ECO:0000256" key="6">
    <source>
        <dbReference type="ARBA" id="ARBA00022946"/>
    </source>
</evidence>
<comment type="similarity">
    <text evidence="9">Belongs to the ELIP/psbS family.</text>
</comment>
<keyword evidence="8" id="KW-0472">Membrane</keyword>
<evidence type="ECO:0000256" key="3">
    <source>
        <dbReference type="ARBA" id="ARBA00022528"/>
    </source>
</evidence>
<gene>
    <name evidence="12" type="primary">LOC103704509</name>
</gene>
<evidence type="ECO:0000256" key="2">
    <source>
        <dbReference type="ARBA" id="ARBA00004229"/>
    </source>
</evidence>
<keyword evidence="6" id="KW-0809">Transit peptide</keyword>
<keyword evidence="4" id="KW-0934">Plastid</keyword>
<reference evidence="12" key="1">
    <citation type="submission" date="2025-08" db="UniProtKB">
        <authorList>
            <consortium name="RefSeq"/>
        </authorList>
    </citation>
    <scope>IDENTIFICATION</scope>
    <source>
        <tissue evidence="12">Young leaves</tissue>
    </source>
</reference>
<dbReference type="PANTHER" id="PTHR14154">
    <property type="entry name" value="UPF0041 BRAIN PROTEIN 44-RELATED"/>
    <property type="match status" value="1"/>
</dbReference>
<dbReference type="KEGG" id="pda:103704509"/>
<dbReference type="Gene3D" id="1.10.3460.10">
    <property type="entry name" value="Chlorophyll a/b binding protein domain"/>
    <property type="match status" value="1"/>
</dbReference>
<dbReference type="GeneID" id="103704509"/>
<evidence type="ECO:0000256" key="8">
    <source>
        <dbReference type="ARBA" id="ARBA00023136"/>
    </source>
</evidence>
<evidence type="ECO:0000313" key="12">
    <source>
        <dbReference type="RefSeq" id="XP_008786056.2"/>
    </source>
</evidence>
<proteinExistence type="inferred from homology"/>
<dbReference type="SUPFAM" id="SSF103511">
    <property type="entry name" value="Chlorophyll a-b binding protein"/>
    <property type="match status" value="1"/>
</dbReference>
<sequence>MATSATLNSCMTGLMPLAGLRSHSTGLRSTCLLPHQRAAGAMRIGCQAKDQPQVQREEQTIPVTPSQQPAQTPPKPKAKESTKFSDMLAFSGPAPERINGRLAMVGFVSALAVELARGDGLATQLMNGGLPWFAGTAALLSVASLVPLFKGVSVQSKSGGLMTADAELWNGRFAMLGLVALAFTEYFKGGPLV</sequence>
<dbReference type="GO" id="GO:0009507">
    <property type="term" value="C:chloroplast"/>
    <property type="evidence" value="ECO:0007669"/>
    <property type="project" value="UniProtKB-SubCell"/>
</dbReference>
<name>A0A8B7BV71_PHODC</name>
<dbReference type="OrthoDB" id="765963at2759"/>
<evidence type="ECO:0000256" key="5">
    <source>
        <dbReference type="ARBA" id="ARBA00022692"/>
    </source>
</evidence>
<comment type="subcellular location">
    <subcellularLocation>
        <location evidence="1">Membrane</location>
        <topology evidence="1">Multi-pass membrane protein</topology>
    </subcellularLocation>
    <subcellularLocation>
        <location evidence="2">Plastid</location>
        <location evidence="2">Chloroplast</location>
    </subcellularLocation>
</comment>
<dbReference type="Pfam" id="PF00504">
    <property type="entry name" value="Chloroa_b-bind"/>
    <property type="match status" value="1"/>
</dbReference>
<keyword evidence="5" id="KW-0812">Transmembrane</keyword>
<organism evidence="11 12">
    <name type="scientific">Phoenix dactylifera</name>
    <name type="common">Date palm</name>
    <dbReference type="NCBI Taxonomy" id="42345"/>
    <lineage>
        <taxon>Eukaryota</taxon>
        <taxon>Viridiplantae</taxon>
        <taxon>Streptophyta</taxon>
        <taxon>Embryophyta</taxon>
        <taxon>Tracheophyta</taxon>
        <taxon>Spermatophyta</taxon>
        <taxon>Magnoliopsida</taxon>
        <taxon>Liliopsida</taxon>
        <taxon>Arecaceae</taxon>
        <taxon>Coryphoideae</taxon>
        <taxon>Phoeniceae</taxon>
        <taxon>Phoenix</taxon>
    </lineage>
</organism>
<feature type="region of interest" description="Disordered" evidence="10">
    <location>
        <begin position="48"/>
        <end position="81"/>
    </location>
</feature>
<evidence type="ECO:0000256" key="10">
    <source>
        <dbReference type="SAM" id="MobiDB-lite"/>
    </source>
</evidence>
<evidence type="ECO:0000313" key="11">
    <source>
        <dbReference type="Proteomes" id="UP000228380"/>
    </source>
</evidence>
<dbReference type="RefSeq" id="XP_008786056.2">
    <property type="nucleotide sequence ID" value="XM_008787834.3"/>
</dbReference>
<evidence type="ECO:0000256" key="1">
    <source>
        <dbReference type="ARBA" id="ARBA00004141"/>
    </source>
</evidence>
<accession>A0A8B7BV71</accession>
<dbReference type="Proteomes" id="UP000228380">
    <property type="component" value="Unplaced"/>
</dbReference>
<dbReference type="AlphaFoldDB" id="A0A8B7BV71"/>
<evidence type="ECO:0000256" key="7">
    <source>
        <dbReference type="ARBA" id="ARBA00022989"/>
    </source>
</evidence>
<evidence type="ECO:0000256" key="4">
    <source>
        <dbReference type="ARBA" id="ARBA00022640"/>
    </source>
</evidence>